<feature type="region of interest" description="Disordered" evidence="1">
    <location>
        <begin position="128"/>
        <end position="223"/>
    </location>
</feature>
<gene>
    <name evidence="2" type="ORF">SAMN04488056_12323</name>
</gene>
<organism evidence="2 3">
    <name type="scientific">Cohaesibacter marisflavi</name>
    <dbReference type="NCBI Taxonomy" id="655353"/>
    <lineage>
        <taxon>Bacteria</taxon>
        <taxon>Pseudomonadati</taxon>
        <taxon>Pseudomonadota</taxon>
        <taxon>Alphaproteobacteria</taxon>
        <taxon>Hyphomicrobiales</taxon>
        <taxon>Cohaesibacteraceae</taxon>
    </lineage>
</organism>
<proteinExistence type="predicted"/>
<keyword evidence="3" id="KW-1185">Reference proteome</keyword>
<evidence type="ECO:0000313" key="3">
    <source>
        <dbReference type="Proteomes" id="UP000199236"/>
    </source>
</evidence>
<dbReference type="RefSeq" id="WP_139229367.1">
    <property type="nucleotide sequence ID" value="NZ_FOVR01000023.1"/>
</dbReference>
<name>A0A1I5MUQ8_9HYPH</name>
<dbReference type="AlphaFoldDB" id="A0A1I5MUQ8"/>
<protein>
    <submittedName>
        <fullName evidence="2">Uncharacterized protein</fullName>
    </submittedName>
</protein>
<dbReference type="Proteomes" id="UP000199236">
    <property type="component" value="Unassembled WGS sequence"/>
</dbReference>
<accession>A0A1I5MUQ8</accession>
<evidence type="ECO:0000256" key="1">
    <source>
        <dbReference type="SAM" id="MobiDB-lite"/>
    </source>
</evidence>
<dbReference type="EMBL" id="FOVR01000023">
    <property type="protein sequence ID" value="SFP12806.1"/>
    <property type="molecule type" value="Genomic_DNA"/>
</dbReference>
<reference evidence="2 3" key="1">
    <citation type="submission" date="2016-10" db="EMBL/GenBank/DDBJ databases">
        <authorList>
            <person name="de Groot N.N."/>
        </authorList>
    </citation>
    <scope>NUCLEOTIDE SEQUENCE [LARGE SCALE GENOMIC DNA]</scope>
    <source>
        <strain evidence="2 3">CGMCC 1.9157</strain>
    </source>
</reference>
<dbReference type="STRING" id="655353.SAMN04488056_12323"/>
<evidence type="ECO:0000313" key="2">
    <source>
        <dbReference type="EMBL" id="SFP12806.1"/>
    </source>
</evidence>
<sequence length="223" mass="24705">MLDETKTILDIDTTKVALAVGHVAALALVAQLRDGDPDELSLYYRMFEPLEEGREGEEDLSMLAQYVCDRPTDVYGEQLYRKAAELALHNAPANGYDDQPFVVREAYRLFAKSARLVAVDLTVSKRQTQERLAKEKHKRKPIAPEDQTYAPDEPADAQDPVMLAAQKAMREMPKIKAPVGEGTEDEELAAPDPQSEPEPVLSIGERPVAHQGKPQRGGARNSK</sequence>
<dbReference type="OrthoDB" id="8444950at2"/>